<evidence type="ECO:0000313" key="3">
    <source>
        <dbReference type="Proteomes" id="UP000321595"/>
    </source>
</evidence>
<dbReference type="SUPFAM" id="SSF51971">
    <property type="entry name" value="Nucleotide-binding domain"/>
    <property type="match status" value="1"/>
</dbReference>
<reference evidence="2 3" key="1">
    <citation type="submission" date="2019-08" db="EMBL/GenBank/DDBJ databases">
        <authorList>
            <person name="Liang Q."/>
        </authorList>
    </citation>
    <scope>NUCLEOTIDE SEQUENCE [LARGE SCALE GENOMIC DNA]</scope>
    <source>
        <strain evidence="2 3">V1718</strain>
    </source>
</reference>
<dbReference type="Gene3D" id="3.50.50.60">
    <property type="entry name" value="FAD/NAD(P)-binding domain"/>
    <property type="match status" value="1"/>
</dbReference>
<dbReference type="GO" id="GO:0050660">
    <property type="term" value="F:flavin adenine dinucleotide binding"/>
    <property type="evidence" value="ECO:0007669"/>
    <property type="project" value="TreeGrafter"/>
</dbReference>
<dbReference type="PANTHER" id="PTHR21197:SF0">
    <property type="entry name" value="UDP-GALACTOPYRANOSE MUTASE"/>
    <property type="match status" value="1"/>
</dbReference>
<dbReference type="GO" id="GO:0005829">
    <property type="term" value="C:cytosol"/>
    <property type="evidence" value="ECO:0007669"/>
    <property type="project" value="TreeGrafter"/>
</dbReference>
<keyword evidence="3" id="KW-1185">Reference proteome</keyword>
<dbReference type="InterPro" id="IPR036188">
    <property type="entry name" value="FAD/NAD-bd_sf"/>
</dbReference>
<accession>A0A5B8Y174</accession>
<dbReference type="Pfam" id="PF01593">
    <property type="entry name" value="Amino_oxidase"/>
    <property type="match status" value="1"/>
</dbReference>
<dbReference type="PANTHER" id="PTHR21197">
    <property type="entry name" value="UDP-GALACTOPYRANOSE MUTASE"/>
    <property type="match status" value="1"/>
</dbReference>
<gene>
    <name evidence="2" type="ORF">FRD01_21135</name>
</gene>
<dbReference type="GO" id="GO:0008767">
    <property type="term" value="F:UDP-galactopyranose mutase activity"/>
    <property type="evidence" value="ECO:0007669"/>
    <property type="project" value="TreeGrafter"/>
</dbReference>
<feature type="domain" description="Amine oxidase" evidence="1">
    <location>
        <begin position="22"/>
        <end position="261"/>
    </location>
</feature>
<protein>
    <submittedName>
        <fullName evidence="2">LPS biosynthesis protein</fullName>
    </submittedName>
</protein>
<sequence>MRVKYLIVGAGMTGLAFANFIRSDDYLILDGSDEIGGWCKTIKQDGYVWDFSGHFFHFRRPDIEKYLVDRMPAGEVDTVVKSSKIYFSGTHIDFPFQKNIHQLPRQDFIECLHDLVFREDGANKTFKEMLVSKFGHAIANKFLIPYNTKLYACDLDTLDADAMGRFFPHADLKDIVANMKAEDNQSYNATFTYPKGGAIMYVDALASEVDPQKIALNERVEQVDLIEKTAVTSAGRTIEFEYLISSAPFDDFVQMTSPKLPVNSECLTKNQVLVFNLGFDRKGPEGVHWIYYPDDDLRFYRVGFYDNIVNSDRMSLYVEIGMPSGSKPDVKGELERVLVDLGRAGVVEDHQLVSWHTVTMNPAYVHINRDSREAVIKARQLLQSRGVYTIGRYGGWTYCSIEDNIIEAQNLANELNLFEP</sequence>
<organism evidence="2 3">
    <name type="scientific">Microvenator marinus</name>
    <dbReference type="NCBI Taxonomy" id="2600177"/>
    <lineage>
        <taxon>Bacteria</taxon>
        <taxon>Deltaproteobacteria</taxon>
        <taxon>Bradymonadales</taxon>
        <taxon>Microvenatoraceae</taxon>
        <taxon>Microvenator</taxon>
    </lineage>
</organism>
<dbReference type="Proteomes" id="UP000321595">
    <property type="component" value="Chromosome"/>
</dbReference>
<name>A0A5B8Y174_9DELT</name>
<dbReference type="AlphaFoldDB" id="A0A5B8Y174"/>
<evidence type="ECO:0000313" key="2">
    <source>
        <dbReference type="EMBL" id="QED29696.1"/>
    </source>
</evidence>
<evidence type="ECO:0000259" key="1">
    <source>
        <dbReference type="Pfam" id="PF01593"/>
    </source>
</evidence>
<dbReference type="OrthoDB" id="9769600at2"/>
<dbReference type="RefSeq" id="WP_146962929.1">
    <property type="nucleotide sequence ID" value="NZ_CP042467.1"/>
</dbReference>
<dbReference type="GO" id="GO:0016491">
    <property type="term" value="F:oxidoreductase activity"/>
    <property type="evidence" value="ECO:0007669"/>
    <property type="project" value="InterPro"/>
</dbReference>
<dbReference type="KEGG" id="bbae:FRD01_21135"/>
<dbReference type="EMBL" id="CP042467">
    <property type="protein sequence ID" value="QED29696.1"/>
    <property type="molecule type" value="Genomic_DNA"/>
</dbReference>
<proteinExistence type="predicted"/>
<dbReference type="InterPro" id="IPR002937">
    <property type="entry name" value="Amino_oxidase"/>
</dbReference>